<keyword evidence="3" id="KW-0479">Metal-binding</keyword>
<protein>
    <submittedName>
        <fullName evidence="7">Putative signal transduction protein with CBS domains</fullName>
    </submittedName>
</protein>
<keyword evidence="1 2" id="KW-0129">CBS domain</keyword>
<dbReference type="Pfam" id="PF00571">
    <property type="entry name" value="CBS"/>
    <property type="match status" value="2"/>
</dbReference>
<dbReference type="Gene3D" id="3.10.580.10">
    <property type="entry name" value="CBS-domain"/>
    <property type="match status" value="1"/>
</dbReference>
<evidence type="ECO:0000313" key="8">
    <source>
        <dbReference type="Proteomes" id="UP000002071"/>
    </source>
</evidence>
<keyword evidence="3" id="KW-0862">Zinc</keyword>
<dbReference type="PROSITE" id="PS51901">
    <property type="entry name" value="ACP_MB"/>
    <property type="match status" value="1"/>
</dbReference>
<dbReference type="STRING" id="519442.Huta_0668"/>
<dbReference type="PROSITE" id="PS51371">
    <property type="entry name" value="CBS"/>
    <property type="match status" value="2"/>
</dbReference>
<dbReference type="InterPro" id="IPR051257">
    <property type="entry name" value="Diverse_CBS-Domain"/>
</dbReference>
<keyword evidence="3" id="KW-0408">Iron</keyword>
<reference evidence="7 8" key="1">
    <citation type="journal article" date="2009" name="Stand. Genomic Sci.">
        <title>Complete genome sequence of Halorhabdus utahensis type strain (AX-2).</title>
        <authorList>
            <person name="Anderson I."/>
            <person name="Tindall B.J."/>
            <person name="Pomrenke H."/>
            <person name="Goker M."/>
            <person name="Lapidus A."/>
            <person name="Nolan M."/>
            <person name="Copeland A."/>
            <person name="Glavina Del Rio T."/>
            <person name="Chen F."/>
            <person name="Tice H."/>
            <person name="Cheng J.F."/>
            <person name="Lucas S."/>
            <person name="Chertkov O."/>
            <person name="Bruce D."/>
            <person name="Brettin T."/>
            <person name="Detter J.C."/>
            <person name="Han C."/>
            <person name="Goodwin L."/>
            <person name="Land M."/>
            <person name="Hauser L."/>
            <person name="Chang Y.J."/>
            <person name="Jeffries C.D."/>
            <person name="Pitluck S."/>
            <person name="Pati A."/>
            <person name="Mavromatis K."/>
            <person name="Ivanova N."/>
            <person name="Ovchinnikova G."/>
            <person name="Chen A."/>
            <person name="Palaniappan K."/>
            <person name="Chain P."/>
            <person name="Rohde M."/>
            <person name="Bristow J."/>
            <person name="Eisen J.A."/>
            <person name="Markowitz V."/>
            <person name="Hugenholtz P."/>
            <person name="Kyrpides N.C."/>
            <person name="Klenk H.P."/>
        </authorList>
    </citation>
    <scope>NUCLEOTIDE SEQUENCE [LARGE SCALE GENOMIC DNA]</scope>
    <source>
        <strain evidence="8">DSM 12940 / JCM 11049 / AX-2</strain>
    </source>
</reference>
<feature type="binding site" evidence="3">
    <location>
        <position position="178"/>
    </location>
    <ligand>
        <name>Zn(2+)</name>
        <dbReference type="ChEBI" id="CHEBI:29105"/>
    </ligand>
</feature>
<accession>C7NTD2</accession>
<evidence type="ECO:0000259" key="5">
    <source>
        <dbReference type="PROSITE" id="PS51371"/>
    </source>
</evidence>
<feature type="binding site" evidence="3">
    <location>
        <position position="162"/>
    </location>
    <ligand>
        <name>Fe cation</name>
        <dbReference type="ChEBI" id="CHEBI:24875"/>
    </ligand>
</feature>
<feature type="binding site" evidence="3">
    <location>
        <position position="162"/>
    </location>
    <ligand>
        <name>Zn(2+)</name>
        <dbReference type="ChEBI" id="CHEBI:29105"/>
    </ligand>
</feature>
<evidence type="ECO:0000259" key="6">
    <source>
        <dbReference type="PROSITE" id="PS51901"/>
    </source>
</evidence>
<feature type="domain" description="CBS" evidence="5">
    <location>
        <begin position="75"/>
        <end position="131"/>
    </location>
</feature>
<dbReference type="Proteomes" id="UP000002071">
    <property type="component" value="Chromosome"/>
</dbReference>
<dbReference type="InterPro" id="IPR044065">
    <property type="entry name" value="ACP_MB"/>
</dbReference>
<dbReference type="CDD" id="cd02205">
    <property type="entry name" value="CBS_pair_SF"/>
    <property type="match status" value="1"/>
</dbReference>
<feature type="binding site" evidence="3">
    <location>
        <position position="159"/>
    </location>
    <ligand>
        <name>Zn(2+)</name>
        <dbReference type="ChEBI" id="CHEBI:29105"/>
    </ligand>
</feature>
<dbReference type="AlphaFoldDB" id="C7NTD2"/>
<evidence type="ECO:0000256" key="3">
    <source>
        <dbReference type="PROSITE-ProRule" id="PRU01249"/>
    </source>
</evidence>
<feature type="binding site" evidence="3">
    <location>
        <position position="181"/>
    </location>
    <ligand>
        <name>Fe cation</name>
        <dbReference type="ChEBI" id="CHEBI:24875"/>
    </ligand>
</feature>
<dbReference type="PANTHER" id="PTHR43080">
    <property type="entry name" value="CBS DOMAIN-CONTAINING PROTEIN CBSX3, MITOCHONDRIAL"/>
    <property type="match status" value="1"/>
</dbReference>
<dbReference type="PANTHER" id="PTHR43080:SF2">
    <property type="entry name" value="CBS DOMAIN-CONTAINING PROTEIN"/>
    <property type="match status" value="1"/>
</dbReference>
<gene>
    <name evidence="7" type="ordered locus">Huta_0668</name>
</gene>
<dbReference type="EMBL" id="CP001687">
    <property type="protein sequence ID" value="ACV10854.1"/>
    <property type="molecule type" value="Genomic_DNA"/>
</dbReference>
<evidence type="ECO:0000256" key="4">
    <source>
        <dbReference type="SAM" id="MobiDB-lite"/>
    </source>
</evidence>
<feature type="binding site" evidence="3">
    <location>
        <position position="159"/>
    </location>
    <ligand>
        <name>Fe cation</name>
        <dbReference type="ChEBI" id="CHEBI:24875"/>
    </ligand>
</feature>
<feature type="binding site" evidence="3">
    <location>
        <position position="178"/>
    </location>
    <ligand>
        <name>Fe cation</name>
        <dbReference type="ChEBI" id="CHEBI:24875"/>
    </ligand>
</feature>
<evidence type="ECO:0000256" key="1">
    <source>
        <dbReference type="ARBA" id="ARBA00023122"/>
    </source>
</evidence>
<dbReference type="SUPFAM" id="SSF54631">
    <property type="entry name" value="CBS-domain pair"/>
    <property type="match status" value="1"/>
</dbReference>
<feature type="domain" description="CBS" evidence="5">
    <location>
        <begin position="11"/>
        <end position="69"/>
    </location>
</feature>
<dbReference type="InterPro" id="IPR000644">
    <property type="entry name" value="CBS_dom"/>
</dbReference>
<feature type="domain" description="ACP-type MB" evidence="6">
    <location>
        <begin position="154"/>
        <end position="184"/>
    </location>
</feature>
<dbReference type="eggNOG" id="arCOG00600">
    <property type="taxonomic scope" value="Archaea"/>
</dbReference>
<evidence type="ECO:0000256" key="2">
    <source>
        <dbReference type="PROSITE-ProRule" id="PRU00703"/>
    </source>
</evidence>
<dbReference type="SMART" id="SM00116">
    <property type="entry name" value="CBS"/>
    <property type="match status" value="2"/>
</dbReference>
<dbReference type="HOGENOM" id="CLU_040681_7_0_2"/>
<name>C7NTD2_HALUD</name>
<feature type="binding site" evidence="3">
    <location>
        <position position="181"/>
    </location>
    <ligand>
        <name>Zn(2+)</name>
        <dbReference type="ChEBI" id="CHEBI:29105"/>
    </ligand>
</feature>
<sequence>MNGSTNVREVMRRDYVGVSESDGLVEAGRLLRDERADGAVVLRGNEPVGTVSSEDVLDQMLEVEDPTAETVSDAMESMVPRIDVDDHVESAADQLLSNSVSLLVVLDERDEVAGVITKDDLVRSVALNRDAQPDGSNLEPARTEATNETDAGYSNQGICERCGALTSDLISFNGQLLCTDCRDV</sequence>
<proteinExistence type="predicted"/>
<dbReference type="KEGG" id="hut:Huta_0668"/>
<dbReference type="GeneID" id="8382937"/>
<dbReference type="OrthoDB" id="65817at2157"/>
<dbReference type="RefSeq" id="WP_015788434.1">
    <property type="nucleotide sequence ID" value="NC_013158.1"/>
</dbReference>
<evidence type="ECO:0000313" key="7">
    <source>
        <dbReference type="EMBL" id="ACV10854.1"/>
    </source>
</evidence>
<feature type="region of interest" description="Disordered" evidence="4">
    <location>
        <begin position="130"/>
        <end position="153"/>
    </location>
</feature>
<dbReference type="InterPro" id="IPR046342">
    <property type="entry name" value="CBS_dom_sf"/>
</dbReference>
<feature type="compositionally biased region" description="Polar residues" evidence="4">
    <location>
        <begin position="144"/>
        <end position="153"/>
    </location>
</feature>
<organism evidence="7 8">
    <name type="scientific">Halorhabdus utahensis (strain DSM 12940 / JCM 11049 / AX-2)</name>
    <dbReference type="NCBI Taxonomy" id="519442"/>
    <lineage>
        <taxon>Archaea</taxon>
        <taxon>Methanobacteriati</taxon>
        <taxon>Methanobacteriota</taxon>
        <taxon>Stenosarchaea group</taxon>
        <taxon>Halobacteria</taxon>
        <taxon>Halobacteriales</taxon>
        <taxon>Haloarculaceae</taxon>
        <taxon>Halorhabdus</taxon>
    </lineage>
</organism>
<dbReference type="GO" id="GO:0046872">
    <property type="term" value="F:metal ion binding"/>
    <property type="evidence" value="ECO:0007669"/>
    <property type="project" value="UniProtKB-KW"/>
</dbReference>
<keyword evidence="8" id="KW-1185">Reference proteome</keyword>